<evidence type="ECO:0008006" key="4">
    <source>
        <dbReference type="Google" id="ProtNLM"/>
    </source>
</evidence>
<dbReference type="EMBL" id="BJXN01000002">
    <property type="protein sequence ID" value="GEM88838.1"/>
    <property type="molecule type" value="Genomic_DNA"/>
</dbReference>
<organism evidence="2 3">
    <name type="scientific">Oceanithermus desulfurans NBRC 100063</name>
    <dbReference type="NCBI Taxonomy" id="1227550"/>
    <lineage>
        <taxon>Bacteria</taxon>
        <taxon>Thermotogati</taxon>
        <taxon>Deinococcota</taxon>
        <taxon>Deinococci</taxon>
        <taxon>Thermales</taxon>
        <taxon>Thermaceae</taxon>
        <taxon>Oceanithermus</taxon>
    </lineage>
</organism>
<keyword evidence="1" id="KW-1133">Transmembrane helix</keyword>
<evidence type="ECO:0000256" key="1">
    <source>
        <dbReference type="SAM" id="Phobius"/>
    </source>
</evidence>
<protein>
    <recommendedName>
        <fullName evidence="4">Lipopolysaccharide assembly protein A domain-containing protein</fullName>
    </recommendedName>
</protein>
<dbReference type="AlphaFoldDB" id="A0A511RGS1"/>
<comment type="caution">
    <text evidence="2">The sequence shown here is derived from an EMBL/GenBank/DDBJ whole genome shotgun (WGS) entry which is preliminary data.</text>
</comment>
<sequence>MESTPWWVQVRLYLTLVVLLLLAVVVGLNFAQRTRFWWFGVHEVATAWFLLAVLALGFVLGMGAAWWWGRRRAG</sequence>
<feature type="transmembrane region" description="Helical" evidence="1">
    <location>
        <begin position="12"/>
        <end position="32"/>
    </location>
</feature>
<feature type="transmembrane region" description="Helical" evidence="1">
    <location>
        <begin position="44"/>
        <end position="68"/>
    </location>
</feature>
<keyword evidence="1" id="KW-0812">Transmembrane</keyword>
<evidence type="ECO:0000313" key="3">
    <source>
        <dbReference type="Proteomes" id="UP000321827"/>
    </source>
</evidence>
<evidence type="ECO:0000313" key="2">
    <source>
        <dbReference type="EMBL" id="GEM88838.1"/>
    </source>
</evidence>
<keyword evidence="1" id="KW-0472">Membrane</keyword>
<proteinExistence type="predicted"/>
<name>A0A511RGS1_9DEIN</name>
<dbReference type="RefSeq" id="WP_147145058.1">
    <property type="nucleotide sequence ID" value="NZ_BJXN01000002.1"/>
</dbReference>
<dbReference type="Proteomes" id="UP000321827">
    <property type="component" value="Unassembled WGS sequence"/>
</dbReference>
<gene>
    <name evidence="2" type="ORF">ODE01S_02720</name>
</gene>
<reference evidence="2 3" key="1">
    <citation type="submission" date="2019-07" db="EMBL/GenBank/DDBJ databases">
        <title>Whole genome shotgun sequence of Oceanithermus desulfurans NBRC 100063.</title>
        <authorList>
            <person name="Hosoyama A."/>
            <person name="Uohara A."/>
            <person name="Ohji S."/>
            <person name="Ichikawa N."/>
        </authorList>
    </citation>
    <scope>NUCLEOTIDE SEQUENCE [LARGE SCALE GENOMIC DNA]</scope>
    <source>
        <strain evidence="2 3">NBRC 100063</strain>
    </source>
</reference>
<accession>A0A511RGS1</accession>